<dbReference type="PROSITE" id="PS50994">
    <property type="entry name" value="INTEGRASE"/>
    <property type="match status" value="1"/>
</dbReference>
<dbReference type="InterPro" id="IPR012337">
    <property type="entry name" value="RNaseH-like_sf"/>
</dbReference>
<dbReference type="AlphaFoldDB" id="A0A176WKI3"/>
<reference evidence="2" key="1">
    <citation type="submission" date="2016-03" db="EMBL/GenBank/DDBJ databases">
        <title>Mechanisms controlling the formation of the plant cell surface in tip-growing cells are functionally conserved among land plants.</title>
        <authorList>
            <person name="Honkanen S."/>
            <person name="Jones V.A."/>
            <person name="Morieri G."/>
            <person name="Champion C."/>
            <person name="Hetherington A.J."/>
            <person name="Kelly S."/>
            <person name="Saint-Marcoux D."/>
            <person name="Proust H."/>
            <person name="Prescott H."/>
            <person name="Dolan L."/>
        </authorList>
    </citation>
    <scope>NUCLEOTIDE SEQUENCE [LARGE SCALE GENOMIC DNA]</scope>
    <source>
        <tissue evidence="2">Whole gametophyte</tissue>
    </source>
</reference>
<accession>A0A176WKI3</accession>
<dbReference type="Proteomes" id="UP000077202">
    <property type="component" value="Unassembled WGS sequence"/>
</dbReference>
<dbReference type="GO" id="GO:0015074">
    <property type="term" value="P:DNA integration"/>
    <property type="evidence" value="ECO:0007669"/>
    <property type="project" value="InterPro"/>
</dbReference>
<evidence type="ECO:0000313" key="2">
    <source>
        <dbReference type="EMBL" id="OAE32832.1"/>
    </source>
</evidence>
<feature type="domain" description="Integrase catalytic" evidence="1">
    <location>
        <begin position="44"/>
        <end position="152"/>
    </location>
</feature>
<dbReference type="PANTHER" id="PTHR37984">
    <property type="entry name" value="PROTEIN CBG26694"/>
    <property type="match status" value="1"/>
</dbReference>
<protein>
    <recommendedName>
        <fullName evidence="1">Integrase catalytic domain-containing protein</fullName>
    </recommendedName>
</protein>
<dbReference type="GO" id="GO:0003676">
    <property type="term" value="F:nucleic acid binding"/>
    <property type="evidence" value="ECO:0007669"/>
    <property type="project" value="InterPro"/>
</dbReference>
<dbReference type="Gene3D" id="3.30.420.10">
    <property type="entry name" value="Ribonuclease H-like superfamily/Ribonuclease H"/>
    <property type="match status" value="1"/>
</dbReference>
<evidence type="ECO:0000259" key="1">
    <source>
        <dbReference type="PROSITE" id="PS50994"/>
    </source>
</evidence>
<gene>
    <name evidence="2" type="ORF">AXG93_3645s1000</name>
</gene>
<dbReference type="InterPro" id="IPR050951">
    <property type="entry name" value="Retrovirus_Pol_polyprotein"/>
</dbReference>
<comment type="caution">
    <text evidence="2">The sequence shown here is derived from an EMBL/GenBank/DDBJ whole genome shotgun (WGS) entry which is preliminary data.</text>
</comment>
<dbReference type="PANTHER" id="PTHR37984:SF5">
    <property type="entry name" value="PROTEIN NYNRIN-LIKE"/>
    <property type="match status" value="1"/>
</dbReference>
<dbReference type="SUPFAM" id="SSF53098">
    <property type="entry name" value="Ribonuclease H-like"/>
    <property type="match status" value="1"/>
</dbReference>
<dbReference type="InterPro" id="IPR001584">
    <property type="entry name" value="Integrase_cat-core"/>
</dbReference>
<dbReference type="InterPro" id="IPR036397">
    <property type="entry name" value="RNaseH_sf"/>
</dbReference>
<name>A0A176WKI3_MARPO</name>
<dbReference type="EMBL" id="LVLJ01000727">
    <property type="protein sequence ID" value="OAE32832.1"/>
    <property type="molecule type" value="Genomic_DNA"/>
</dbReference>
<keyword evidence="3" id="KW-1185">Reference proteome</keyword>
<sequence length="160" mass="18851">MLLLQEFNYEINVRPGKHHINADYFSRIDGGQDDKEIYDRFPDEELFQIFCRFGPPLELVSDRGKHFLKQKVEEMTTLYRVKHRKTTPYHPKANGLTKRANGIIRKILNKTVAVHKNDWDVKLFVAVYAYNLAYKVTTCHTFGEFELNSLLTIWCLDNIL</sequence>
<organism evidence="2 3">
    <name type="scientific">Marchantia polymorpha subsp. ruderalis</name>
    <dbReference type="NCBI Taxonomy" id="1480154"/>
    <lineage>
        <taxon>Eukaryota</taxon>
        <taxon>Viridiplantae</taxon>
        <taxon>Streptophyta</taxon>
        <taxon>Embryophyta</taxon>
        <taxon>Marchantiophyta</taxon>
        <taxon>Marchantiopsida</taxon>
        <taxon>Marchantiidae</taxon>
        <taxon>Marchantiales</taxon>
        <taxon>Marchantiaceae</taxon>
        <taxon>Marchantia</taxon>
    </lineage>
</organism>
<evidence type="ECO:0000313" key="3">
    <source>
        <dbReference type="Proteomes" id="UP000077202"/>
    </source>
</evidence>
<proteinExistence type="predicted"/>